<feature type="region of interest" description="Disordered" evidence="1">
    <location>
        <begin position="54"/>
        <end position="73"/>
    </location>
</feature>
<evidence type="ECO:0000313" key="2">
    <source>
        <dbReference type="EMBL" id="KAG2539182.1"/>
    </source>
</evidence>
<name>A0A8T0MSS6_PANVG</name>
<sequence>MIVRRPALARLVSKGDVVASLPNRGQETTHRSDRVGFFSSRCFSQSLASSIPPLEPHLDAPVSLPTPTSRGTARIRDGATLRLAPSQSASSSSPVNAAVVLGEPKRAAVRLLPPSLPLIARSHPIFDS</sequence>
<comment type="caution">
    <text evidence="2">The sequence shown here is derived from an EMBL/GenBank/DDBJ whole genome shotgun (WGS) entry which is preliminary data.</text>
</comment>
<dbReference type="AlphaFoldDB" id="A0A8T0MSS6"/>
<keyword evidence="3" id="KW-1185">Reference proteome</keyword>
<gene>
    <name evidence="2" type="ORF">PVAP13_9NG453800</name>
</gene>
<proteinExistence type="predicted"/>
<protein>
    <submittedName>
        <fullName evidence="2">Uncharacterized protein</fullName>
    </submittedName>
</protein>
<organism evidence="2 3">
    <name type="scientific">Panicum virgatum</name>
    <name type="common">Blackwell switchgrass</name>
    <dbReference type="NCBI Taxonomy" id="38727"/>
    <lineage>
        <taxon>Eukaryota</taxon>
        <taxon>Viridiplantae</taxon>
        <taxon>Streptophyta</taxon>
        <taxon>Embryophyta</taxon>
        <taxon>Tracheophyta</taxon>
        <taxon>Spermatophyta</taxon>
        <taxon>Magnoliopsida</taxon>
        <taxon>Liliopsida</taxon>
        <taxon>Poales</taxon>
        <taxon>Poaceae</taxon>
        <taxon>PACMAD clade</taxon>
        <taxon>Panicoideae</taxon>
        <taxon>Panicodae</taxon>
        <taxon>Paniceae</taxon>
        <taxon>Panicinae</taxon>
        <taxon>Panicum</taxon>
        <taxon>Panicum sect. Hiantes</taxon>
    </lineage>
</organism>
<evidence type="ECO:0000256" key="1">
    <source>
        <dbReference type="SAM" id="MobiDB-lite"/>
    </source>
</evidence>
<accession>A0A8T0MSS6</accession>
<evidence type="ECO:0000313" key="3">
    <source>
        <dbReference type="Proteomes" id="UP000823388"/>
    </source>
</evidence>
<dbReference type="Proteomes" id="UP000823388">
    <property type="component" value="Chromosome 9N"/>
</dbReference>
<dbReference type="EMBL" id="CM029054">
    <property type="protein sequence ID" value="KAG2539182.1"/>
    <property type="molecule type" value="Genomic_DNA"/>
</dbReference>
<reference evidence="2" key="1">
    <citation type="submission" date="2020-05" db="EMBL/GenBank/DDBJ databases">
        <title>WGS assembly of Panicum virgatum.</title>
        <authorList>
            <person name="Lovell J.T."/>
            <person name="Jenkins J."/>
            <person name="Shu S."/>
            <person name="Juenger T.E."/>
            <person name="Schmutz J."/>
        </authorList>
    </citation>
    <scope>NUCLEOTIDE SEQUENCE</scope>
    <source>
        <strain evidence="2">AP13</strain>
    </source>
</reference>